<dbReference type="InterPro" id="IPR038637">
    <property type="entry name" value="NPCBM_sf"/>
</dbReference>
<gene>
    <name evidence="6" type="ORF">JIN82_02015</name>
</gene>
<dbReference type="Pfam" id="PF08305">
    <property type="entry name" value="NPCBM"/>
    <property type="match status" value="1"/>
</dbReference>
<evidence type="ECO:0000256" key="3">
    <source>
        <dbReference type="PROSITE-ProRule" id="PRU00433"/>
    </source>
</evidence>
<dbReference type="InterPro" id="IPR013222">
    <property type="entry name" value="Glyco_hyd_98_carb-bd"/>
</dbReference>
<keyword evidence="1 3" id="KW-0479">Metal-binding</keyword>
<dbReference type="Proteomes" id="UP000624703">
    <property type="component" value="Unassembled WGS sequence"/>
</dbReference>
<dbReference type="SUPFAM" id="SSF82171">
    <property type="entry name" value="DPP6 N-terminal domain-like"/>
    <property type="match status" value="1"/>
</dbReference>
<dbReference type="Pfam" id="PF18582">
    <property type="entry name" value="HZS_alpha"/>
    <property type="match status" value="1"/>
</dbReference>
<dbReference type="InterPro" id="IPR040698">
    <property type="entry name" value="HZS_alpha_mid"/>
</dbReference>
<evidence type="ECO:0000259" key="5">
    <source>
        <dbReference type="PROSITE" id="PS51007"/>
    </source>
</evidence>
<keyword evidence="4" id="KW-0732">Signal</keyword>
<dbReference type="Gene3D" id="2.60.120.1060">
    <property type="entry name" value="NPCBM/NEW2 domain"/>
    <property type="match status" value="1"/>
</dbReference>
<dbReference type="GO" id="GO:0009055">
    <property type="term" value="F:electron transfer activity"/>
    <property type="evidence" value="ECO:0007669"/>
    <property type="project" value="InterPro"/>
</dbReference>
<dbReference type="AlphaFoldDB" id="A0A8J7SJ26"/>
<evidence type="ECO:0000313" key="6">
    <source>
        <dbReference type="EMBL" id="MBK1789925.1"/>
    </source>
</evidence>
<evidence type="ECO:0000256" key="4">
    <source>
        <dbReference type="SAM" id="SignalP"/>
    </source>
</evidence>
<dbReference type="PROSITE" id="PS51007">
    <property type="entry name" value="CYTC"/>
    <property type="match status" value="1"/>
</dbReference>
<evidence type="ECO:0000313" key="7">
    <source>
        <dbReference type="Proteomes" id="UP000624703"/>
    </source>
</evidence>
<dbReference type="GO" id="GO:0046872">
    <property type="term" value="F:metal ion binding"/>
    <property type="evidence" value="ECO:0007669"/>
    <property type="project" value="UniProtKB-KW"/>
</dbReference>
<comment type="caution">
    <text evidence="6">The sequence shown here is derived from an EMBL/GenBank/DDBJ whole genome shotgun (WGS) entry which is preliminary data.</text>
</comment>
<organism evidence="6 7">
    <name type="scientific">Persicirhabdus sediminis</name>
    <dbReference type="NCBI Taxonomy" id="454144"/>
    <lineage>
        <taxon>Bacteria</taxon>
        <taxon>Pseudomonadati</taxon>
        <taxon>Verrucomicrobiota</taxon>
        <taxon>Verrucomicrobiia</taxon>
        <taxon>Verrucomicrobiales</taxon>
        <taxon>Verrucomicrobiaceae</taxon>
        <taxon>Persicirhabdus</taxon>
    </lineage>
</organism>
<proteinExistence type="predicted"/>
<name>A0A8J7SJ26_9BACT</name>
<protein>
    <submittedName>
        <fullName evidence="6">NPCBM/NEW2 domain-containing protein</fullName>
    </submittedName>
</protein>
<dbReference type="InterPro" id="IPR011042">
    <property type="entry name" value="6-blade_b-propeller_TolB-like"/>
</dbReference>
<sequence>MTKYQIVRRAVASLGVSALCVSSVLAETQPTSNWALDPALAEHSIAAWQVRELDGSGQRELYVSSQGILRFLVEGQAERFTSKVKAVATSDTEGGACMLELRVDDEIKFRSRNLVVGDPAIELDVPIEGAHRVELVVRRIIGNSDVEVIWENPQIQYKENYQETLRAEKIAGELESVEMAAKLISGVVPELDFSAEINEFKQLASSGDVEKVAARASQLRRKILFNHPSMAFDDLLFNKRQPPLFYHNSDQYLAKHSRVSPGLVVMKNWKQGNEPLQYLTKDKLPQGSILHPSLSFDGEKVIFSFADHTEPEASHRRFFIYEAAVDGSWLRQVTGTSADPMEREGGRYTVLIEDHDPCYLPDGNIVFSSTRSQNVARCHAGRNSPASYLYKTNPEGSKISPFSFGEANEIDPAVLNDGRVIFNRWEYINRHDTNFHALWTARPDGTKTANFYGNLTAMPMSIAEPSAIPGSHKVMATATAHHSFTAGSIVLIDPRVGDEGPEPITRLTPEVLFPEGDGRISQPSTYATPFPLAEDIFLAAYSRDQHANQGDHGWRPVPDNAYGIYLVYHVDGKAYREQIYRDPEMSCFTPLPLREREFVREIASSLPENSQTGKGTMMIQNVYQSTADIKQGEIKHIRVNQLFNQPAPTVPHRSWVMQEVPKRVIGTAEVADDGSVAFEAPAGVPLQLQLLDENKMSVMNMRSFIFLHDGETMSCVGCHEPRNAAPQLSRMSMNAPVQTLQASESSEYENGFSYVRSVQPVLDQHCISCHGLDKDIAGGVNLLGTYFDKKVDRYPKNVRTIRVSNSYDYLITNNKYFRMLDRNQEPSFSEVKDFLSHASQLPELLMNDHYGVKLSAEEALPVIEWLDTNGQFYGDYSWVREEDRGIDSAGEAALRKRIAERFGAGIANEPYAALVNNAAPEKSRILMAPLARGAGGWGQLPNGWKDTLDPNYIEMKNLVLASIEPLEHNDPFNPPAHLKVGGSRTDWVYEVEKKWREKVNSAN</sequence>
<keyword evidence="7" id="KW-1185">Reference proteome</keyword>
<dbReference type="InterPro" id="IPR009056">
    <property type="entry name" value="Cyt_c-like_dom"/>
</dbReference>
<accession>A0A8J7SJ26</accession>
<dbReference type="SUPFAM" id="SSF49785">
    <property type="entry name" value="Galactose-binding domain-like"/>
    <property type="match status" value="1"/>
</dbReference>
<keyword evidence="3" id="KW-0349">Heme</keyword>
<dbReference type="RefSeq" id="WP_200309961.1">
    <property type="nucleotide sequence ID" value="NZ_JAENIM010000009.1"/>
</dbReference>
<dbReference type="GO" id="GO:0020037">
    <property type="term" value="F:heme binding"/>
    <property type="evidence" value="ECO:0007669"/>
    <property type="project" value="InterPro"/>
</dbReference>
<feature type="domain" description="Cytochrome c" evidence="5">
    <location>
        <begin position="746"/>
        <end position="870"/>
    </location>
</feature>
<feature type="signal peptide" evidence="4">
    <location>
        <begin position="1"/>
        <end position="26"/>
    </location>
</feature>
<feature type="chain" id="PRO_5035187635" evidence="4">
    <location>
        <begin position="27"/>
        <end position="1003"/>
    </location>
</feature>
<reference evidence="6" key="1">
    <citation type="submission" date="2021-01" db="EMBL/GenBank/DDBJ databases">
        <title>Modified the classification status of verrucomicrobia.</title>
        <authorList>
            <person name="Feng X."/>
        </authorList>
    </citation>
    <scope>NUCLEOTIDE SEQUENCE</scope>
    <source>
        <strain evidence="6">_KCTC 22039</strain>
    </source>
</reference>
<evidence type="ECO:0000256" key="2">
    <source>
        <dbReference type="ARBA" id="ARBA00023004"/>
    </source>
</evidence>
<keyword evidence="2 3" id="KW-0408">Iron</keyword>
<evidence type="ECO:0000256" key="1">
    <source>
        <dbReference type="ARBA" id="ARBA00022723"/>
    </source>
</evidence>
<dbReference type="InterPro" id="IPR008979">
    <property type="entry name" value="Galactose-bd-like_sf"/>
</dbReference>
<dbReference type="Gene3D" id="2.120.10.30">
    <property type="entry name" value="TolB, C-terminal domain"/>
    <property type="match status" value="1"/>
</dbReference>
<dbReference type="EMBL" id="JAENIM010000009">
    <property type="protein sequence ID" value="MBK1789925.1"/>
    <property type="molecule type" value="Genomic_DNA"/>
</dbReference>